<feature type="compositionally biased region" description="Polar residues" evidence="1">
    <location>
        <begin position="247"/>
        <end position="271"/>
    </location>
</feature>
<accession>C3Y850</accession>
<proteinExistence type="predicted"/>
<name>C3Y850_BRAFL</name>
<reference evidence="2" key="1">
    <citation type="journal article" date="2008" name="Nature">
        <title>The amphioxus genome and the evolution of the chordate karyotype.</title>
        <authorList>
            <consortium name="US DOE Joint Genome Institute (JGI-PGF)"/>
            <person name="Putnam N.H."/>
            <person name="Butts T."/>
            <person name="Ferrier D.E.K."/>
            <person name="Furlong R.F."/>
            <person name="Hellsten U."/>
            <person name="Kawashima T."/>
            <person name="Robinson-Rechavi M."/>
            <person name="Shoguchi E."/>
            <person name="Terry A."/>
            <person name="Yu J.-K."/>
            <person name="Benito-Gutierrez E.L."/>
            <person name="Dubchak I."/>
            <person name="Garcia-Fernandez J."/>
            <person name="Gibson-Brown J.J."/>
            <person name="Grigoriev I.V."/>
            <person name="Horton A.C."/>
            <person name="de Jong P.J."/>
            <person name="Jurka J."/>
            <person name="Kapitonov V.V."/>
            <person name="Kohara Y."/>
            <person name="Kuroki Y."/>
            <person name="Lindquist E."/>
            <person name="Lucas S."/>
            <person name="Osoegawa K."/>
            <person name="Pennacchio L.A."/>
            <person name="Salamov A.A."/>
            <person name="Satou Y."/>
            <person name="Sauka-Spengler T."/>
            <person name="Schmutz J."/>
            <person name="Shin-I T."/>
            <person name="Toyoda A."/>
            <person name="Bronner-Fraser M."/>
            <person name="Fujiyama A."/>
            <person name="Holland L.Z."/>
            <person name="Holland P.W.H."/>
            <person name="Satoh N."/>
            <person name="Rokhsar D.S."/>
        </authorList>
    </citation>
    <scope>NUCLEOTIDE SEQUENCE [LARGE SCALE GENOMIC DNA]</scope>
    <source>
        <strain evidence="2">S238N-H82</strain>
        <tissue evidence="2">Testes</tissue>
    </source>
</reference>
<feature type="compositionally biased region" description="Polar residues" evidence="1">
    <location>
        <begin position="294"/>
        <end position="303"/>
    </location>
</feature>
<feature type="compositionally biased region" description="Low complexity" evidence="1">
    <location>
        <begin position="438"/>
        <end position="449"/>
    </location>
</feature>
<protein>
    <submittedName>
        <fullName evidence="2">Uncharacterized protein</fullName>
    </submittedName>
</protein>
<dbReference type="EMBL" id="GG666491">
    <property type="protein sequence ID" value="EEN63519.1"/>
    <property type="molecule type" value="Genomic_DNA"/>
</dbReference>
<feature type="compositionally biased region" description="Basic and acidic residues" evidence="1">
    <location>
        <begin position="233"/>
        <end position="242"/>
    </location>
</feature>
<organism>
    <name type="scientific">Branchiostoma floridae</name>
    <name type="common">Florida lancelet</name>
    <name type="synonym">Amphioxus</name>
    <dbReference type="NCBI Taxonomy" id="7739"/>
    <lineage>
        <taxon>Eukaryota</taxon>
        <taxon>Metazoa</taxon>
        <taxon>Chordata</taxon>
        <taxon>Cephalochordata</taxon>
        <taxon>Leptocardii</taxon>
        <taxon>Amphioxiformes</taxon>
        <taxon>Branchiostomatidae</taxon>
        <taxon>Branchiostoma</taxon>
    </lineage>
</organism>
<sequence>MSMNQVREHGRYCPVALTCKSKSLRMFGHGAKNVNFLRERGGVEPQPEPGSMAASLSPHIDHLKSLCRLCGSKLLTSAERQRNIKPLLCIDFQDRICNTFGIDVGADRTHRHPPLLLVVSNAVTSANRTEPLREWEDNMLSPMMRRKIASAQDKQNIELPTGGQQDDHRSTALAAAIYAVFRSPGSADSCTYWQSDSQWGLVAVRYGLANNLKNRYNLKKRWTRNTGNVQERFTLHGPREDPGTGGKTPSNPGATSEDTNLQQSPRRQNQHGPREVPGTGGKAPSNPGAKSEDTSLQQSSRDQTQLLKRCTEFLTSHRNHEKTPANEVPRFVREIQATSKWKALYSEDEFFKKRKPAASHILVIMVSDEDRKNEPYAFPIQFGPCSSLKDHYVRDLTDCEATHYKAWLLPTGKLDKLDTLERKLDWLTDKVKKPKSKGTPSAARSRSAPPSTPGTGRGDLQSPSGRGDLQSPSGRGDLQSPSGRGDLQSPSGRGDLQSPSGRGDLQSLLLHIVKKLFNPKTVLVNHLLCMRNPSTNNLVTDSRELWNMSFQRRTIQLRRLHSYPFNDIYNMDETPMMFDLPSNYTGKKDCKMPGRGNNRRLYLVDPGTTTGPRRESRTQVEADGRVFNICVLRTDNEVQLRGKIREAFGQADHILRDGEWQYLKVVGNNNLQPIFGRVGARRLLQLASPANTNVYIY</sequence>
<dbReference type="AlphaFoldDB" id="C3Y850"/>
<evidence type="ECO:0000313" key="2">
    <source>
        <dbReference type="EMBL" id="EEN63519.1"/>
    </source>
</evidence>
<evidence type="ECO:0000256" key="1">
    <source>
        <dbReference type="SAM" id="MobiDB-lite"/>
    </source>
</evidence>
<feature type="region of interest" description="Disordered" evidence="1">
    <location>
        <begin position="431"/>
        <end position="502"/>
    </location>
</feature>
<dbReference type="InParanoid" id="C3Y850"/>
<gene>
    <name evidence="2" type="ORF">BRAFLDRAFT_69940</name>
</gene>
<feature type="region of interest" description="Disordered" evidence="1">
    <location>
        <begin position="227"/>
        <end position="303"/>
    </location>
</feature>